<dbReference type="InterPro" id="IPR046672">
    <property type="entry name" value="DUF6542"/>
</dbReference>
<keyword evidence="2" id="KW-0812">Transmembrane</keyword>
<dbReference type="Proteomes" id="UP000248889">
    <property type="component" value="Unassembled WGS sequence"/>
</dbReference>
<evidence type="ECO:0000256" key="1">
    <source>
        <dbReference type="SAM" id="MobiDB-lite"/>
    </source>
</evidence>
<sequence length="162" mass="16133">MLDPEESAGRGARRRGVPTQRSGGQPGGWEDGPAPEGRRHPAVVALVLILPPLAAALVSGGTGLVFWAGSLIGAIGAAALCSRPGVWWVSTGTPPVVLLMALAGLVVGDSSAKSAKLGTDLLKVVAGAFPVMGAALLCALVIGVARTLSARSARNVKGNGRG</sequence>
<organism evidence="4 5">
    <name type="scientific">Streptacidiphilus pinicola</name>
    <dbReference type="NCBI Taxonomy" id="2219663"/>
    <lineage>
        <taxon>Bacteria</taxon>
        <taxon>Bacillati</taxon>
        <taxon>Actinomycetota</taxon>
        <taxon>Actinomycetes</taxon>
        <taxon>Kitasatosporales</taxon>
        <taxon>Streptomycetaceae</taxon>
        <taxon>Streptacidiphilus</taxon>
    </lineage>
</organism>
<feature type="transmembrane region" description="Helical" evidence="2">
    <location>
        <begin position="64"/>
        <end position="81"/>
    </location>
</feature>
<comment type="caution">
    <text evidence="4">The sequence shown here is derived from an EMBL/GenBank/DDBJ whole genome shotgun (WGS) entry which is preliminary data.</text>
</comment>
<evidence type="ECO:0000259" key="3">
    <source>
        <dbReference type="Pfam" id="PF20177"/>
    </source>
</evidence>
<accession>A0A2X0K2M6</accession>
<feature type="domain" description="DUF6542" evidence="3">
    <location>
        <begin position="43"/>
        <end position="151"/>
    </location>
</feature>
<keyword evidence="2" id="KW-1133">Transmembrane helix</keyword>
<dbReference type="Pfam" id="PF20177">
    <property type="entry name" value="DUF6542"/>
    <property type="match status" value="1"/>
</dbReference>
<reference evidence="4 5" key="1">
    <citation type="submission" date="2018-06" db="EMBL/GenBank/DDBJ databases">
        <title>Streptacidiphilus pinicola sp. nov., isolated from pine grove soil.</title>
        <authorList>
            <person name="Roh S.G."/>
            <person name="Park S."/>
            <person name="Kim M.-K."/>
            <person name="Yun B.-R."/>
            <person name="Park J."/>
            <person name="Kim M.J."/>
            <person name="Kim Y.S."/>
            <person name="Kim S.B."/>
        </authorList>
    </citation>
    <scope>NUCLEOTIDE SEQUENCE [LARGE SCALE GENOMIC DNA]</scope>
    <source>
        <strain evidence="4 5">MMS16-CNU450</strain>
    </source>
</reference>
<gene>
    <name evidence="4" type="ORF">DN069_30630</name>
</gene>
<evidence type="ECO:0000313" key="4">
    <source>
        <dbReference type="EMBL" id="RAG81819.1"/>
    </source>
</evidence>
<evidence type="ECO:0000313" key="5">
    <source>
        <dbReference type="Proteomes" id="UP000248889"/>
    </source>
</evidence>
<feature type="transmembrane region" description="Helical" evidence="2">
    <location>
        <begin position="86"/>
        <end position="107"/>
    </location>
</feature>
<dbReference type="AlphaFoldDB" id="A0A2X0K2M6"/>
<evidence type="ECO:0000256" key="2">
    <source>
        <dbReference type="SAM" id="Phobius"/>
    </source>
</evidence>
<name>A0A2X0K2M6_9ACTN</name>
<protein>
    <recommendedName>
        <fullName evidence="3">DUF6542 domain-containing protein</fullName>
    </recommendedName>
</protein>
<proteinExistence type="predicted"/>
<feature type="region of interest" description="Disordered" evidence="1">
    <location>
        <begin position="1"/>
        <end position="35"/>
    </location>
</feature>
<feature type="transmembrane region" description="Helical" evidence="2">
    <location>
        <begin position="127"/>
        <end position="148"/>
    </location>
</feature>
<dbReference type="EMBL" id="QKYN01000136">
    <property type="protein sequence ID" value="RAG81819.1"/>
    <property type="molecule type" value="Genomic_DNA"/>
</dbReference>
<keyword evidence="2" id="KW-0472">Membrane</keyword>
<keyword evidence="5" id="KW-1185">Reference proteome</keyword>